<dbReference type="GO" id="GO:0006412">
    <property type="term" value="P:translation"/>
    <property type="evidence" value="ECO:0007669"/>
    <property type="project" value="UniProtKB-UniRule"/>
</dbReference>
<sequence>MSEIKFYLVRGTALFGESHYPERRKFVKIVRALNEKQAMEYIYSFFGSKNKIKRHNIKIEEIREISEEEIADRRIKELAKLEKIIV</sequence>
<keyword evidence="3 5" id="KW-0689">Ribosomal protein</keyword>
<evidence type="ECO:0000313" key="8">
    <source>
        <dbReference type="Proteomes" id="UP001319921"/>
    </source>
</evidence>
<dbReference type="GO" id="GO:0005840">
    <property type="term" value="C:ribosome"/>
    <property type="evidence" value="ECO:0007669"/>
    <property type="project" value="UniProtKB-KW"/>
</dbReference>
<evidence type="ECO:0000313" key="7">
    <source>
        <dbReference type="EMBL" id="BDB97241.1"/>
    </source>
</evidence>
<dbReference type="Pfam" id="PF01775">
    <property type="entry name" value="Ribosomal_L18A"/>
    <property type="match status" value="1"/>
</dbReference>
<keyword evidence="1 5" id="KW-0699">rRNA-binding</keyword>
<name>A0AAQ4CN60_9CREN</name>
<dbReference type="GeneID" id="68864983"/>
<evidence type="ECO:0000256" key="1">
    <source>
        <dbReference type="ARBA" id="ARBA00022730"/>
    </source>
</evidence>
<protein>
    <recommendedName>
        <fullName evidence="5">Large ribosomal subunit protein eL20</fullName>
    </recommendedName>
</protein>
<feature type="domain" description="Large ribosomal subunit protein eL20" evidence="6">
    <location>
        <begin position="4"/>
        <end position="63"/>
    </location>
</feature>
<dbReference type="Proteomes" id="UP001319921">
    <property type="component" value="Chromosome"/>
</dbReference>
<dbReference type="NCBIfam" id="NF001981">
    <property type="entry name" value="PRK00773.1-1"/>
    <property type="match status" value="1"/>
</dbReference>
<keyword evidence="8" id="KW-1185">Reference proteome</keyword>
<organism evidence="7 8">
    <name type="scientific">Saccharolobus caldissimus</name>
    <dbReference type="NCBI Taxonomy" id="1702097"/>
    <lineage>
        <taxon>Archaea</taxon>
        <taxon>Thermoproteota</taxon>
        <taxon>Thermoprotei</taxon>
        <taxon>Sulfolobales</taxon>
        <taxon>Sulfolobaceae</taxon>
        <taxon>Saccharolobus</taxon>
    </lineage>
</organism>
<proteinExistence type="inferred from homology"/>
<evidence type="ECO:0000256" key="2">
    <source>
        <dbReference type="ARBA" id="ARBA00022884"/>
    </source>
</evidence>
<dbReference type="AlphaFoldDB" id="A0AAQ4CN60"/>
<dbReference type="GO" id="GO:1990904">
    <property type="term" value="C:ribonucleoprotein complex"/>
    <property type="evidence" value="ECO:0007669"/>
    <property type="project" value="UniProtKB-KW"/>
</dbReference>
<dbReference type="GO" id="GO:0070180">
    <property type="term" value="F:large ribosomal subunit rRNA binding"/>
    <property type="evidence" value="ECO:0007669"/>
    <property type="project" value="UniProtKB-UniRule"/>
</dbReference>
<dbReference type="GO" id="GO:0003735">
    <property type="term" value="F:structural constituent of ribosome"/>
    <property type="evidence" value="ECO:0007669"/>
    <property type="project" value="InterPro"/>
</dbReference>
<gene>
    <name evidence="5" type="primary">rpl18a</name>
    <name evidence="5" type="synonym">rpl20e</name>
    <name evidence="5" type="synonym">rplX</name>
    <name evidence="7" type="ORF">SACC_02580</name>
</gene>
<evidence type="ECO:0000256" key="5">
    <source>
        <dbReference type="HAMAP-Rule" id="MF_00273"/>
    </source>
</evidence>
<dbReference type="InterPro" id="IPR023573">
    <property type="entry name" value="Ribosomal_eL20_dom"/>
</dbReference>
<dbReference type="KEGG" id="scas:SACC_02580"/>
<comment type="subunit">
    <text evidence="5">Part of the 50S ribosomal subunit. Binds 23S rRNA.</text>
</comment>
<dbReference type="RefSeq" id="WP_229571258.1">
    <property type="nucleotide sequence ID" value="NZ_AP025226.1"/>
</dbReference>
<reference evidence="7 8" key="1">
    <citation type="journal article" date="2022" name="Microbiol. Resour. Announc.">
        <title>Complete Genome Sequence of the Hyperthermophilic and Acidophilic Archaeon Saccharolobus caldissimus Strain HS-3T.</title>
        <authorList>
            <person name="Sakai H.D."/>
            <person name="Kurosawa N."/>
        </authorList>
    </citation>
    <scope>NUCLEOTIDE SEQUENCE [LARGE SCALE GENOMIC DNA]</scope>
    <source>
        <strain evidence="7 8">JCM32116</strain>
    </source>
</reference>
<dbReference type="HAMAP" id="MF_00273">
    <property type="entry name" value="Ribosomal_eL20"/>
    <property type="match status" value="1"/>
</dbReference>
<dbReference type="EMBL" id="AP025226">
    <property type="protein sequence ID" value="BDB97241.1"/>
    <property type="molecule type" value="Genomic_DNA"/>
</dbReference>
<keyword evidence="2 5" id="KW-0694">RNA-binding</keyword>
<keyword evidence="4 5" id="KW-0687">Ribonucleoprotein</keyword>
<accession>A0AAQ4CN60</accession>
<evidence type="ECO:0000256" key="4">
    <source>
        <dbReference type="ARBA" id="ARBA00023274"/>
    </source>
</evidence>
<evidence type="ECO:0000259" key="6">
    <source>
        <dbReference type="Pfam" id="PF01775"/>
    </source>
</evidence>
<comment type="similarity">
    <text evidence="5">Belongs to the eukaryotic ribosomal protein eL20 family.</text>
</comment>
<dbReference type="Gene3D" id="3.10.20.10">
    <property type="match status" value="1"/>
</dbReference>
<evidence type="ECO:0000256" key="3">
    <source>
        <dbReference type="ARBA" id="ARBA00022980"/>
    </source>
</evidence>
<dbReference type="SUPFAM" id="SSF160374">
    <property type="entry name" value="RplX-like"/>
    <property type="match status" value="1"/>
</dbReference>
<dbReference type="InterPro" id="IPR028877">
    <property type="entry name" value="Ribosomal_eL20"/>
</dbReference>